<dbReference type="InterPro" id="IPR036388">
    <property type="entry name" value="WH-like_DNA-bd_sf"/>
</dbReference>
<dbReference type="SUPFAM" id="SSF46785">
    <property type="entry name" value="Winged helix' DNA-binding domain"/>
    <property type="match status" value="1"/>
</dbReference>
<dbReference type="InterPro" id="IPR005471">
    <property type="entry name" value="Tscrpt_reg_IclR_N"/>
</dbReference>
<feature type="compositionally biased region" description="Basic and acidic residues" evidence="1">
    <location>
        <begin position="218"/>
        <end position="236"/>
    </location>
</feature>
<dbReference type="OrthoDB" id="3211423at2"/>
<dbReference type="Gene3D" id="1.10.10.10">
    <property type="entry name" value="Winged helix-like DNA-binding domain superfamily/Winged helix DNA-binding domain"/>
    <property type="match status" value="1"/>
</dbReference>
<evidence type="ECO:0000313" key="3">
    <source>
        <dbReference type="EMBL" id="REF00628.1"/>
    </source>
</evidence>
<feature type="domain" description="HTH iclR-type" evidence="2">
    <location>
        <begin position="132"/>
        <end position="165"/>
    </location>
</feature>
<dbReference type="InterPro" id="IPR036390">
    <property type="entry name" value="WH_DNA-bd_sf"/>
</dbReference>
<gene>
    <name evidence="3" type="ORF">DFJ69_6184</name>
</gene>
<feature type="region of interest" description="Disordered" evidence="1">
    <location>
        <begin position="215"/>
        <end position="293"/>
    </location>
</feature>
<dbReference type="EMBL" id="QTTT01000001">
    <property type="protein sequence ID" value="REF00628.1"/>
    <property type="molecule type" value="Genomic_DNA"/>
</dbReference>
<dbReference type="AlphaFoldDB" id="A0A3D9SYH6"/>
<dbReference type="Pfam" id="PF09339">
    <property type="entry name" value="HTH_IclR"/>
    <property type="match status" value="1"/>
</dbReference>
<accession>A0A3D9SYH6</accession>
<dbReference type="GO" id="GO:0006355">
    <property type="term" value="P:regulation of DNA-templated transcription"/>
    <property type="evidence" value="ECO:0007669"/>
    <property type="project" value="InterPro"/>
</dbReference>
<evidence type="ECO:0000313" key="4">
    <source>
        <dbReference type="Proteomes" id="UP000256661"/>
    </source>
</evidence>
<dbReference type="InterPro" id="IPR011991">
    <property type="entry name" value="ArsR-like_HTH"/>
</dbReference>
<keyword evidence="4" id="KW-1185">Reference proteome</keyword>
<comment type="caution">
    <text evidence="3">The sequence shown here is derived from an EMBL/GenBank/DDBJ whole genome shotgun (WGS) entry which is preliminary data.</text>
</comment>
<dbReference type="GO" id="GO:0003677">
    <property type="term" value="F:DNA binding"/>
    <property type="evidence" value="ECO:0007669"/>
    <property type="project" value="InterPro"/>
</dbReference>
<feature type="compositionally biased region" description="Low complexity" evidence="1">
    <location>
        <begin position="376"/>
        <end position="406"/>
    </location>
</feature>
<name>A0A3D9SYH6_9ACTN</name>
<feature type="region of interest" description="Disordered" evidence="1">
    <location>
        <begin position="363"/>
        <end position="442"/>
    </location>
</feature>
<dbReference type="Proteomes" id="UP000256661">
    <property type="component" value="Unassembled WGS sequence"/>
</dbReference>
<protein>
    <submittedName>
        <fullName evidence="3">IclR-like helix-turn-helix domain-containing protein</fullName>
    </submittedName>
</protein>
<sequence length="442" mass="47108">MRIVERHMELEWGRRGLVYRAILRALGAAAQMSNSTAVEFGVRQLAYMAGVDHTTVARALQVLRTGPYALIDQVTEAQGVRADVYHLVVPAIIAAEAAWRSWRPGRLDAIHPAFRALGRPAAYAYEALSSHPLTPRDLATAALLPRSSAHDALRTLAAHGLAELDRNGRWRRGPADLDVVAAATGAADRAAAHLAEHRADRALWHAWLGIITPYTTPTHDHDQQERDQPDQHREDSDALVPVGAATTPTTTPPSRRTGEGTCGPGSIGRSPAPTRRMAPPWLVPPPRRTPTETDLTWPAEVLTAMGDLRRTHPDDDPILPPDVRAAITADIAAIIADEEHQAAERTAYEAELAALRAAATLTVPDPAPDPAPRPDPAAITAPAAVVTPTTTDASEPAAHPEAAHATPSPPLVAEAITERHHDEPAAAASRGAAQARRLPGGP</sequence>
<feature type="compositionally biased region" description="Low complexity" evidence="1">
    <location>
        <begin position="425"/>
        <end position="442"/>
    </location>
</feature>
<evidence type="ECO:0000259" key="2">
    <source>
        <dbReference type="Pfam" id="PF09339"/>
    </source>
</evidence>
<proteinExistence type="predicted"/>
<dbReference type="CDD" id="cd00090">
    <property type="entry name" value="HTH_ARSR"/>
    <property type="match status" value="1"/>
</dbReference>
<dbReference type="RefSeq" id="WP_116025758.1">
    <property type="nucleotide sequence ID" value="NZ_QTTT01000001.1"/>
</dbReference>
<organism evidence="3 4">
    <name type="scientific">Thermomonospora umbrina</name>
    <dbReference type="NCBI Taxonomy" id="111806"/>
    <lineage>
        <taxon>Bacteria</taxon>
        <taxon>Bacillati</taxon>
        <taxon>Actinomycetota</taxon>
        <taxon>Actinomycetes</taxon>
        <taxon>Streptosporangiales</taxon>
        <taxon>Thermomonosporaceae</taxon>
        <taxon>Thermomonospora</taxon>
    </lineage>
</organism>
<feature type="compositionally biased region" description="Pro residues" evidence="1">
    <location>
        <begin position="365"/>
        <end position="375"/>
    </location>
</feature>
<reference evidence="3 4" key="1">
    <citation type="submission" date="2018-08" db="EMBL/GenBank/DDBJ databases">
        <title>Sequencing the genomes of 1000 actinobacteria strains.</title>
        <authorList>
            <person name="Klenk H.-P."/>
        </authorList>
    </citation>
    <scope>NUCLEOTIDE SEQUENCE [LARGE SCALE GENOMIC DNA]</scope>
    <source>
        <strain evidence="3 4">DSM 43927</strain>
    </source>
</reference>
<evidence type="ECO:0000256" key="1">
    <source>
        <dbReference type="SAM" id="MobiDB-lite"/>
    </source>
</evidence>